<dbReference type="AlphaFoldDB" id="A0A366H3H3"/>
<evidence type="ECO:0000313" key="1">
    <source>
        <dbReference type="EMBL" id="RBP35625.1"/>
    </source>
</evidence>
<proteinExistence type="predicted"/>
<dbReference type="EMBL" id="QNRQ01000016">
    <property type="protein sequence ID" value="RBP35625.1"/>
    <property type="molecule type" value="Genomic_DNA"/>
</dbReference>
<reference evidence="1 2" key="1">
    <citation type="submission" date="2018-06" db="EMBL/GenBank/DDBJ databases">
        <title>Genomic Encyclopedia of Type Strains, Phase IV (KMG-IV): sequencing the most valuable type-strain genomes for metagenomic binning, comparative biology and taxonomic classification.</title>
        <authorList>
            <person name="Goeker M."/>
        </authorList>
    </citation>
    <scope>NUCLEOTIDE SEQUENCE [LARGE SCALE GENOMIC DNA]</scope>
    <source>
        <strain evidence="1 2">DSM 25520</strain>
    </source>
</reference>
<sequence length="53" mass="5813">MNDSTQSNKQIALVALDIAKNKHDALILLPSGKRLSMTVANSLEGYQLLLDRC</sequence>
<gene>
    <name evidence="1" type="ORF">DFR37_11662</name>
</gene>
<protein>
    <submittedName>
        <fullName evidence="1">Uncharacterized protein</fullName>
    </submittedName>
</protein>
<organism evidence="1 2">
    <name type="scientific">Eoetvoesiella caeni</name>
    <dbReference type="NCBI Taxonomy" id="645616"/>
    <lineage>
        <taxon>Bacteria</taxon>
        <taxon>Pseudomonadati</taxon>
        <taxon>Pseudomonadota</taxon>
        <taxon>Betaproteobacteria</taxon>
        <taxon>Burkholderiales</taxon>
        <taxon>Alcaligenaceae</taxon>
        <taxon>Eoetvoesiella</taxon>
    </lineage>
</organism>
<name>A0A366H3H3_9BURK</name>
<accession>A0A366H3H3</accession>
<dbReference type="RefSeq" id="WP_147251642.1">
    <property type="nucleotide sequence ID" value="NZ_JACCEU010000012.1"/>
</dbReference>
<comment type="caution">
    <text evidence="1">The sequence shown here is derived from an EMBL/GenBank/DDBJ whole genome shotgun (WGS) entry which is preliminary data.</text>
</comment>
<dbReference type="OrthoDB" id="8261795at2"/>
<evidence type="ECO:0000313" key="2">
    <source>
        <dbReference type="Proteomes" id="UP000253628"/>
    </source>
</evidence>
<keyword evidence="2" id="KW-1185">Reference proteome</keyword>
<dbReference type="Proteomes" id="UP000253628">
    <property type="component" value="Unassembled WGS sequence"/>
</dbReference>